<gene>
    <name evidence="10" type="ORF">OO017_16925</name>
</gene>
<dbReference type="RefSeq" id="WP_266053880.1">
    <property type="nucleotide sequence ID" value="NZ_JAPFQO010000012.1"/>
</dbReference>
<evidence type="ECO:0000256" key="4">
    <source>
        <dbReference type="ARBA" id="ARBA00022452"/>
    </source>
</evidence>
<dbReference type="PANTHER" id="PTHR30026:SF20">
    <property type="entry name" value="OUTER MEMBRANE PROTEIN TOLC"/>
    <property type="match status" value="1"/>
</dbReference>
<feature type="chain" id="PRO_5046703841" evidence="9">
    <location>
        <begin position="29"/>
        <end position="450"/>
    </location>
</feature>
<keyword evidence="5" id="KW-0812">Transmembrane</keyword>
<dbReference type="Proteomes" id="UP001207228">
    <property type="component" value="Unassembled WGS sequence"/>
</dbReference>
<comment type="caution">
    <text evidence="10">The sequence shown here is derived from an EMBL/GenBank/DDBJ whole genome shotgun (WGS) entry which is preliminary data.</text>
</comment>
<dbReference type="Pfam" id="PF02321">
    <property type="entry name" value="OEP"/>
    <property type="match status" value="2"/>
</dbReference>
<reference evidence="10 11" key="1">
    <citation type="submission" date="2022-11" db="EMBL/GenBank/DDBJ databases">
        <title>The characterization of three novel Bacteroidetes species and genomic analysis of their roles in tidal elemental geochemical cycles.</title>
        <authorList>
            <person name="Ma K.-J."/>
        </authorList>
    </citation>
    <scope>NUCLEOTIDE SEQUENCE [LARGE SCALE GENOMIC DNA]</scope>
    <source>
        <strain evidence="10 11">M82</strain>
    </source>
</reference>
<feature type="coiled-coil region" evidence="8">
    <location>
        <begin position="347"/>
        <end position="374"/>
    </location>
</feature>
<evidence type="ECO:0000256" key="1">
    <source>
        <dbReference type="ARBA" id="ARBA00004442"/>
    </source>
</evidence>
<evidence type="ECO:0000313" key="10">
    <source>
        <dbReference type="EMBL" id="MCX2741645.1"/>
    </source>
</evidence>
<keyword evidence="3" id="KW-0813">Transport</keyword>
<feature type="signal peptide" evidence="9">
    <location>
        <begin position="1"/>
        <end position="28"/>
    </location>
</feature>
<dbReference type="InterPro" id="IPR051906">
    <property type="entry name" value="TolC-like"/>
</dbReference>
<evidence type="ECO:0000256" key="6">
    <source>
        <dbReference type="ARBA" id="ARBA00023136"/>
    </source>
</evidence>
<evidence type="ECO:0000256" key="8">
    <source>
        <dbReference type="SAM" id="Coils"/>
    </source>
</evidence>
<organism evidence="10 11">
    <name type="scientific">Pontibacter anaerobius</name>
    <dbReference type="NCBI Taxonomy" id="2993940"/>
    <lineage>
        <taxon>Bacteria</taxon>
        <taxon>Pseudomonadati</taxon>
        <taxon>Bacteroidota</taxon>
        <taxon>Cytophagia</taxon>
        <taxon>Cytophagales</taxon>
        <taxon>Hymenobacteraceae</taxon>
        <taxon>Pontibacter</taxon>
    </lineage>
</organism>
<sequence>MKKCITIALLKKLGGLTLCLSLATAAHAQEPLTLEKSLDLARQNNVTLRQARYNNTKSDIKVSRNKYGYLPSISANTDLSRTNGLVFDNVTGQVQRGNTNASYPYIAGQVVLFDGFSKLFELKKAKQQAQASAYAEQQAEIDLETNVTGYYLQALVDRENISISEARIELLEGQLSQMEKLERAGVRAQDEVYQIKAQIATEKLNLITYQNNYRKAKLMLVQEMNVEGNPDYTLEMPTTPTDISMDLPSEAEVMANALSFSPLVKSSAATLDAAKTELKIAKSNFSPTLTLEGMIGSNYSSNIYKDPENGNLDVMPYFEQLDLNQRKVVALNLSVPIFNGLSRHFDAQTARLDLRNAELDYKASQNQLRQTVQQAYQDVLAAREKYNTVTANLEYTQRAFEGAKRRYELGNIDFFAYMESLNNMNKAQAELLQSKCEFYLKKRILELYQG</sequence>
<evidence type="ECO:0000256" key="2">
    <source>
        <dbReference type="ARBA" id="ARBA00007613"/>
    </source>
</evidence>
<dbReference type="Gene3D" id="1.20.1600.10">
    <property type="entry name" value="Outer membrane efflux proteins (OEP)"/>
    <property type="match status" value="1"/>
</dbReference>
<keyword evidence="4" id="KW-1134">Transmembrane beta strand</keyword>
<evidence type="ECO:0000313" key="11">
    <source>
        <dbReference type="Proteomes" id="UP001207228"/>
    </source>
</evidence>
<accession>A0ABT3RJB0</accession>
<dbReference type="EMBL" id="JAPFQO010000012">
    <property type="protein sequence ID" value="MCX2741645.1"/>
    <property type="molecule type" value="Genomic_DNA"/>
</dbReference>
<keyword evidence="8" id="KW-0175">Coiled coil</keyword>
<keyword evidence="7" id="KW-0998">Cell outer membrane</keyword>
<evidence type="ECO:0000256" key="9">
    <source>
        <dbReference type="SAM" id="SignalP"/>
    </source>
</evidence>
<name>A0ABT3RJB0_9BACT</name>
<comment type="subcellular location">
    <subcellularLocation>
        <location evidence="1">Cell outer membrane</location>
    </subcellularLocation>
</comment>
<protein>
    <submittedName>
        <fullName evidence="10">TolC family protein</fullName>
    </submittedName>
</protein>
<evidence type="ECO:0000256" key="3">
    <source>
        <dbReference type="ARBA" id="ARBA00022448"/>
    </source>
</evidence>
<keyword evidence="9" id="KW-0732">Signal</keyword>
<comment type="similarity">
    <text evidence="2">Belongs to the outer membrane factor (OMF) (TC 1.B.17) family.</text>
</comment>
<proteinExistence type="inferred from homology"/>
<dbReference type="SUPFAM" id="SSF56954">
    <property type="entry name" value="Outer membrane efflux proteins (OEP)"/>
    <property type="match status" value="1"/>
</dbReference>
<feature type="coiled-coil region" evidence="8">
    <location>
        <begin position="161"/>
        <end position="191"/>
    </location>
</feature>
<evidence type="ECO:0000256" key="5">
    <source>
        <dbReference type="ARBA" id="ARBA00022692"/>
    </source>
</evidence>
<evidence type="ECO:0000256" key="7">
    <source>
        <dbReference type="ARBA" id="ARBA00023237"/>
    </source>
</evidence>
<keyword evidence="11" id="KW-1185">Reference proteome</keyword>
<dbReference type="InterPro" id="IPR003423">
    <property type="entry name" value="OMP_efflux"/>
</dbReference>
<keyword evidence="6" id="KW-0472">Membrane</keyword>
<dbReference type="PANTHER" id="PTHR30026">
    <property type="entry name" value="OUTER MEMBRANE PROTEIN TOLC"/>
    <property type="match status" value="1"/>
</dbReference>